<name>A0ABN0CJR7_9BACE</name>
<gene>
    <name evidence="2" type="ORF">HMPREF9445_02793</name>
</gene>
<keyword evidence="1" id="KW-0472">Membrane</keyword>
<comment type="caution">
    <text evidence="2">The sequence shown here is derived from an EMBL/GenBank/DDBJ whole genome shotgun (WGS) entry which is preliminary data.</text>
</comment>
<evidence type="ECO:0000313" key="2">
    <source>
        <dbReference type="EMBL" id="EGF49425.1"/>
    </source>
</evidence>
<sequence length="55" mass="6559">MLLIYQIGQNHKCYEKVIYASGFLLLAVTLDSPVLFFFFLYLYKTRVQKYTKSLE</sequence>
<reference evidence="2 3" key="1">
    <citation type="submission" date="2011-02" db="EMBL/GenBank/DDBJ databases">
        <authorList>
            <person name="Weinstock G."/>
            <person name="Sodergren E."/>
            <person name="Clifton S."/>
            <person name="Fulton L."/>
            <person name="Fulton B."/>
            <person name="Courtney L."/>
            <person name="Fronick C."/>
            <person name="Harrison M."/>
            <person name="Strong C."/>
            <person name="Farmer C."/>
            <person name="Delahaunty K."/>
            <person name="Markovic C."/>
            <person name="Hall O."/>
            <person name="Minx P."/>
            <person name="Tomlinson C."/>
            <person name="Mitreva M."/>
            <person name="Hou S."/>
            <person name="Chen J."/>
            <person name="Wollam A."/>
            <person name="Pepin K.H."/>
            <person name="Johnson M."/>
            <person name="Bhonagiri V."/>
            <person name="Zhang X."/>
            <person name="Suruliraj S."/>
            <person name="Warren W."/>
            <person name="Chinwalla A."/>
            <person name="Mardis E.R."/>
            <person name="Wilson R.K."/>
        </authorList>
    </citation>
    <scope>NUCLEOTIDE SEQUENCE [LARGE SCALE GENOMIC DNA]</scope>
    <source>
        <strain evidence="2 3">YIT 12056</strain>
    </source>
</reference>
<keyword evidence="3" id="KW-1185">Reference proteome</keyword>
<proteinExistence type="predicted"/>
<evidence type="ECO:0000256" key="1">
    <source>
        <dbReference type="SAM" id="Phobius"/>
    </source>
</evidence>
<evidence type="ECO:0000313" key="3">
    <source>
        <dbReference type="Proteomes" id="UP000010321"/>
    </source>
</evidence>
<accession>A0ABN0CJR7</accession>
<keyword evidence="1" id="KW-0812">Transmembrane</keyword>
<organism evidence="2 3">
    <name type="scientific">Bacteroides clarus YIT 12056</name>
    <dbReference type="NCBI Taxonomy" id="762984"/>
    <lineage>
        <taxon>Bacteria</taxon>
        <taxon>Pseudomonadati</taxon>
        <taxon>Bacteroidota</taxon>
        <taxon>Bacteroidia</taxon>
        <taxon>Bacteroidales</taxon>
        <taxon>Bacteroidaceae</taxon>
        <taxon>Bacteroides</taxon>
    </lineage>
</organism>
<dbReference type="Proteomes" id="UP000010321">
    <property type="component" value="Unassembled WGS sequence"/>
</dbReference>
<feature type="transmembrane region" description="Helical" evidence="1">
    <location>
        <begin position="18"/>
        <end position="43"/>
    </location>
</feature>
<keyword evidence="1" id="KW-1133">Transmembrane helix</keyword>
<dbReference type="EMBL" id="AFBM01000031">
    <property type="protein sequence ID" value="EGF49425.1"/>
    <property type="molecule type" value="Genomic_DNA"/>
</dbReference>
<protein>
    <submittedName>
        <fullName evidence="2">Uncharacterized protein</fullName>
    </submittedName>
</protein>